<reference evidence="2" key="1">
    <citation type="submission" date="2023-04" db="EMBL/GenBank/DDBJ databases">
        <authorList>
            <consortium name="ELIXIR-Norway"/>
        </authorList>
    </citation>
    <scope>NUCLEOTIDE SEQUENCE [LARGE SCALE GENOMIC DNA]</scope>
</reference>
<name>A0ABN8YZL8_RANTA</name>
<dbReference type="EMBL" id="OX459962">
    <property type="protein sequence ID" value="CAI9167020.1"/>
    <property type="molecule type" value="Genomic_DNA"/>
</dbReference>
<dbReference type="Proteomes" id="UP001176941">
    <property type="component" value="Chromosome 26"/>
</dbReference>
<accession>A0ABN8YZL8</accession>
<evidence type="ECO:0000256" key="1">
    <source>
        <dbReference type="SAM" id="Phobius"/>
    </source>
</evidence>
<feature type="transmembrane region" description="Helical" evidence="1">
    <location>
        <begin position="96"/>
        <end position="120"/>
    </location>
</feature>
<evidence type="ECO:0000313" key="3">
    <source>
        <dbReference type="Proteomes" id="UP001176941"/>
    </source>
</evidence>
<gene>
    <name evidence="2" type="ORF">MRATA1EN1_LOCUS15982</name>
</gene>
<keyword evidence="1" id="KW-1133">Transmembrane helix</keyword>
<proteinExistence type="predicted"/>
<protein>
    <submittedName>
        <fullName evidence="2">Uncharacterized protein</fullName>
    </submittedName>
</protein>
<keyword evidence="1" id="KW-0472">Membrane</keyword>
<sequence length="131" mass="14937">MHVHAQSCPTLCDPMDCSPPGPSVRAIFQTRILEPVALPFSRGSSRPRDQTHVSCITCIGRWILYHYATWEALESAYRLPNFPFHFGHQAAWRLMLVLHAAPMMGFMSCTCTMIFPAFYFNLLTFCSQVCF</sequence>
<evidence type="ECO:0000313" key="2">
    <source>
        <dbReference type="EMBL" id="CAI9167020.1"/>
    </source>
</evidence>
<keyword evidence="1" id="KW-0812">Transmembrane</keyword>
<keyword evidence="3" id="KW-1185">Reference proteome</keyword>
<organism evidence="2 3">
    <name type="scientific">Rangifer tarandus platyrhynchus</name>
    <name type="common">Svalbard reindeer</name>
    <dbReference type="NCBI Taxonomy" id="3082113"/>
    <lineage>
        <taxon>Eukaryota</taxon>
        <taxon>Metazoa</taxon>
        <taxon>Chordata</taxon>
        <taxon>Craniata</taxon>
        <taxon>Vertebrata</taxon>
        <taxon>Euteleostomi</taxon>
        <taxon>Mammalia</taxon>
        <taxon>Eutheria</taxon>
        <taxon>Laurasiatheria</taxon>
        <taxon>Artiodactyla</taxon>
        <taxon>Ruminantia</taxon>
        <taxon>Pecora</taxon>
        <taxon>Cervidae</taxon>
        <taxon>Odocoileinae</taxon>
        <taxon>Rangifer</taxon>
    </lineage>
</organism>